<evidence type="ECO:0000313" key="12">
    <source>
        <dbReference type="EMBL" id="OGL74212.1"/>
    </source>
</evidence>
<dbReference type="Pfam" id="PF00237">
    <property type="entry name" value="Ribosomal_L22"/>
    <property type="match status" value="1"/>
</dbReference>
<dbReference type="InterPro" id="IPR018260">
    <property type="entry name" value="Ribosomal_uL22_CS"/>
</dbReference>
<dbReference type="Gene3D" id="3.90.470.10">
    <property type="entry name" value="Ribosomal protein L22/L17"/>
    <property type="match status" value="1"/>
</dbReference>
<comment type="function">
    <text evidence="7">The globular domain of the protein is located near the polypeptide exit tunnel on the outside of the subunit, while an extended beta-hairpin is found that lines the wall of the exit tunnel in the center of the 70S ribosome.</text>
</comment>
<dbReference type="InterPro" id="IPR005727">
    <property type="entry name" value="Ribosomal_uL22_bac/chlpt-type"/>
</dbReference>
<comment type="function">
    <text evidence="7 10">This protein binds specifically to 23S rRNA; its binding is stimulated by other ribosomal proteins, e.g., L4, L17, and L20. It is important during the early stages of 50S assembly. It makes multiple contacts with different domains of the 23S rRNA in the assembled 50S subunit and ribosome.</text>
</comment>
<keyword evidence="3 7" id="KW-0694">RNA-binding</keyword>
<protein>
    <recommendedName>
        <fullName evidence="6 7">Large ribosomal subunit protein uL22</fullName>
    </recommendedName>
</protein>
<evidence type="ECO:0000256" key="3">
    <source>
        <dbReference type="ARBA" id="ARBA00022884"/>
    </source>
</evidence>
<keyword evidence="5 7" id="KW-0687">Ribonucleoprotein</keyword>
<comment type="subunit">
    <text evidence="7 9">Part of the 50S ribosomal subunit.</text>
</comment>
<keyword evidence="2 7" id="KW-0699">rRNA-binding</keyword>
<dbReference type="EMBL" id="MGDZ01000004">
    <property type="protein sequence ID" value="OGL74212.1"/>
    <property type="molecule type" value="Genomic_DNA"/>
</dbReference>
<dbReference type="PROSITE" id="PS00464">
    <property type="entry name" value="RIBOSOMAL_L22"/>
    <property type="match status" value="1"/>
</dbReference>
<dbReference type="NCBIfam" id="TIGR01044">
    <property type="entry name" value="rplV_bact"/>
    <property type="match status" value="1"/>
</dbReference>
<dbReference type="AlphaFoldDB" id="A0A1F7U7H5"/>
<feature type="region of interest" description="Disordered" evidence="11">
    <location>
        <begin position="123"/>
        <end position="148"/>
    </location>
</feature>
<evidence type="ECO:0000256" key="2">
    <source>
        <dbReference type="ARBA" id="ARBA00022730"/>
    </source>
</evidence>
<dbReference type="HAMAP" id="MF_01331_B">
    <property type="entry name" value="Ribosomal_uL22_B"/>
    <property type="match status" value="1"/>
</dbReference>
<reference evidence="12 13" key="1">
    <citation type="journal article" date="2016" name="Nat. Commun.">
        <title>Thousands of microbial genomes shed light on interconnected biogeochemical processes in an aquifer system.</title>
        <authorList>
            <person name="Anantharaman K."/>
            <person name="Brown C.T."/>
            <person name="Hug L.A."/>
            <person name="Sharon I."/>
            <person name="Castelle C.J."/>
            <person name="Probst A.J."/>
            <person name="Thomas B.C."/>
            <person name="Singh A."/>
            <person name="Wilkins M.J."/>
            <person name="Karaoz U."/>
            <person name="Brodie E.L."/>
            <person name="Williams K.H."/>
            <person name="Hubbard S.S."/>
            <person name="Banfield J.F."/>
        </authorList>
    </citation>
    <scope>NUCLEOTIDE SEQUENCE [LARGE SCALE GENOMIC DNA]</scope>
</reference>
<evidence type="ECO:0000256" key="7">
    <source>
        <dbReference type="HAMAP-Rule" id="MF_01331"/>
    </source>
</evidence>
<feature type="compositionally biased region" description="Basic residues" evidence="11">
    <location>
        <begin position="138"/>
        <end position="148"/>
    </location>
</feature>
<comment type="caution">
    <text evidence="12">The sequence shown here is derived from an EMBL/GenBank/DDBJ whole genome shotgun (WGS) entry which is preliminary data.</text>
</comment>
<dbReference type="InterPro" id="IPR036394">
    <property type="entry name" value="Ribosomal_uL22_sf"/>
</dbReference>
<evidence type="ECO:0000256" key="10">
    <source>
        <dbReference type="RuleBase" id="RU004008"/>
    </source>
</evidence>
<evidence type="ECO:0000256" key="1">
    <source>
        <dbReference type="ARBA" id="ARBA00009451"/>
    </source>
</evidence>
<dbReference type="InterPro" id="IPR001063">
    <property type="entry name" value="Ribosomal_uL22"/>
</dbReference>
<name>A0A1F7U7H5_9BACT</name>
<evidence type="ECO:0000256" key="5">
    <source>
        <dbReference type="ARBA" id="ARBA00023274"/>
    </source>
</evidence>
<dbReference type="GO" id="GO:0022625">
    <property type="term" value="C:cytosolic large ribosomal subunit"/>
    <property type="evidence" value="ECO:0007669"/>
    <property type="project" value="TreeGrafter"/>
</dbReference>
<evidence type="ECO:0000256" key="11">
    <source>
        <dbReference type="SAM" id="MobiDB-lite"/>
    </source>
</evidence>
<dbReference type="CDD" id="cd00336">
    <property type="entry name" value="Ribosomal_L22"/>
    <property type="match status" value="1"/>
</dbReference>
<evidence type="ECO:0000313" key="13">
    <source>
        <dbReference type="Proteomes" id="UP000176303"/>
    </source>
</evidence>
<organism evidence="12 13">
    <name type="scientific">Candidatus Uhrbacteria bacterium RIFCSPHIGHO2_02_FULL_57_19</name>
    <dbReference type="NCBI Taxonomy" id="1802391"/>
    <lineage>
        <taxon>Bacteria</taxon>
        <taxon>Candidatus Uhriibacteriota</taxon>
    </lineage>
</organism>
<dbReference type="PANTHER" id="PTHR13501">
    <property type="entry name" value="CHLOROPLAST 50S RIBOSOMAL PROTEIN L22-RELATED"/>
    <property type="match status" value="1"/>
</dbReference>
<proteinExistence type="inferred from homology"/>
<dbReference type="GO" id="GO:0006412">
    <property type="term" value="P:translation"/>
    <property type="evidence" value="ECO:0007669"/>
    <property type="project" value="UniProtKB-UniRule"/>
</dbReference>
<dbReference type="GO" id="GO:0019843">
    <property type="term" value="F:rRNA binding"/>
    <property type="evidence" value="ECO:0007669"/>
    <property type="project" value="UniProtKB-UniRule"/>
</dbReference>
<evidence type="ECO:0000256" key="8">
    <source>
        <dbReference type="RuleBase" id="RU004005"/>
    </source>
</evidence>
<dbReference type="SUPFAM" id="SSF54843">
    <property type="entry name" value="Ribosomal protein L22"/>
    <property type="match status" value="1"/>
</dbReference>
<gene>
    <name evidence="7" type="primary">rplV</name>
    <name evidence="12" type="ORF">A3D72_03470</name>
</gene>
<dbReference type="PANTHER" id="PTHR13501:SF8">
    <property type="entry name" value="LARGE RIBOSOMAL SUBUNIT PROTEIN UL22M"/>
    <property type="match status" value="1"/>
</dbReference>
<comment type="similarity">
    <text evidence="1 7 8">Belongs to the universal ribosomal protein uL22 family.</text>
</comment>
<dbReference type="GO" id="GO:0003735">
    <property type="term" value="F:structural constituent of ribosome"/>
    <property type="evidence" value="ECO:0007669"/>
    <property type="project" value="InterPro"/>
</dbReference>
<dbReference type="InterPro" id="IPR047867">
    <property type="entry name" value="Ribosomal_uL22_bac/org-type"/>
</dbReference>
<evidence type="ECO:0000256" key="9">
    <source>
        <dbReference type="RuleBase" id="RU004006"/>
    </source>
</evidence>
<evidence type="ECO:0000256" key="4">
    <source>
        <dbReference type="ARBA" id="ARBA00022980"/>
    </source>
</evidence>
<sequence length="148" mass="16609">MEVKAAARFIRMSPRKVRLVAGLVRGLDVVEAAAQLGFYRKEAARPILKLLRSAIANAEHNFKLSRDRLFIKTLTVDGGPTIKRWRPRAFGRAAPIRKRTSHINIVLAERPVPAAGAAPKLRFHSRREKQKLAAKTNQRNRLKSAKSA</sequence>
<evidence type="ECO:0000256" key="6">
    <source>
        <dbReference type="ARBA" id="ARBA00035207"/>
    </source>
</evidence>
<dbReference type="STRING" id="1802391.A3D72_03470"/>
<dbReference type="Proteomes" id="UP000176303">
    <property type="component" value="Unassembled WGS sequence"/>
</dbReference>
<keyword evidence="4 7" id="KW-0689">Ribosomal protein</keyword>
<accession>A0A1F7U7H5</accession>